<sequence length="109" mass="11961">MFSFVVPHGCSVKLNCDAAFKDSNVTFGIVVRDSTGCLRYVLGNRCHAISPIHAEIIAVHSACYLAYNCGWLNAIVEFDSQVAISLSFLESLPPWSLAALVDDIRLWAK</sequence>
<dbReference type="PANTHER" id="PTHR47074">
    <property type="entry name" value="BNAC02G40300D PROTEIN"/>
    <property type="match status" value="1"/>
</dbReference>
<dbReference type="InterPro" id="IPR052929">
    <property type="entry name" value="RNase_H-like_EbsB-rel"/>
</dbReference>
<dbReference type="Pfam" id="PF13456">
    <property type="entry name" value="RVT_3"/>
    <property type="match status" value="1"/>
</dbReference>
<evidence type="ECO:0000313" key="3">
    <source>
        <dbReference type="Proteomes" id="UP001151760"/>
    </source>
</evidence>
<evidence type="ECO:0000313" key="2">
    <source>
        <dbReference type="EMBL" id="GJT46273.1"/>
    </source>
</evidence>
<keyword evidence="2" id="KW-0548">Nucleotidyltransferase</keyword>
<protein>
    <submittedName>
        <fullName evidence="2">Reverse transcriptase</fullName>
    </submittedName>
</protein>
<dbReference type="PANTHER" id="PTHR47074:SF11">
    <property type="entry name" value="REVERSE TRANSCRIPTASE-LIKE PROTEIN"/>
    <property type="match status" value="1"/>
</dbReference>
<dbReference type="CDD" id="cd06222">
    <property type="entry name" value="RNase_H_like"/>
    <property type="match status" value="1"/>
</dbReference>
<dbReference type="EMBL" id="BQNB010015971">
    <property type="protein sequence ID" value="GJT46273.1"/>
    <property type="molecule type" value="Genomic_DNA"/>
</dbReference>
<dbReference type="InterPro" id="IPR012337">
    <property type="entry name" value="RNaseH-like_sf"/>
</dbReference>
<name>A0ABQ5E5Z8_9ASTR</name>
<evidence type="ECO:0000259" key="1">
    <source>
        <dbReference type="Pfam" id="PF13456"/>
    </source>
</evidence>
<comment type="caution">
    <text evidence="2">The sequence shown here is derived from an EMBL/GenBank/DDBJ whole genome shotgun (WGS) entry which is preliminary data.</text>
</comment>
<accession>A0ABQ5E5Z8</accession>
<gene>
    <name evidence="2" type="ORF">Tco_0954988</name>
</gene>
<keyword evidence="3" id="KW-1185">Reference proteome</keyword>
<organism evidence="2 3">
    <name type="scientific">Tanacetum coccineum</name>
    <dbReference type="NCBI Taxonomy" id="301880"/>
    <lineage>
        <taxon>Eukaryota</taxon>
        <taxon>Viridiplantae</taxon>
        <taxon>Streptophyta</taxon>
        <taxon>Embryophyta</taxon>
        <taxon>Tracheophyta</taxon>
        <taxon>Spermatophyta</taxon>
        <taxon>Magnoliopsida</taxon>
        <taxon>eudicotyledons</taxon>
        <taxon>Gunneridae</taxon>
        <taxon>Pentapetalae</taxon>
        <taxon>asterids</taxon>
        <taxon>campanulids</taxon>
        <taxon>Asterales</taxon>
        <taxon>Asteraceae</taxon>
        <taxon>Asteroideae</taxon>
        <taxon>Anthemideae</taxon>
        <taxon>Anthemidinae</taxon>
        <taxon>Tanacetum</taxon>
    </lineage>
</organism>
<proteinExistence type="predicted"/>
<reference evidence="2" key="1">
    <citation type="journal article" date="2022" name="Int. J. Mol. Sci.">
        <title>Draft Genome of Tanacetum Coccineum: Genomic Comparison of Closely Related Tanacetum-Family Plants.</title>
        <authorList>
            <person name="Yamashiro T."/>
            <person name="Shiraishi A."/>
            <person name="Nakayama K."/>
            <person name="Satake H."/>
        </authorList>
    </citation>
    <scope>NUCLEOTIDE SEQUENCE</scope>
</reference>
<keyword evidence="2" id="KW-0695">RNA-directed DNA polymerase</keyword>
<keyword evidence="2" id="KW-0808">Transferase</keyword>
<feature type="non-terminal residue" evidence="2">
    <location>
        <position position="109"/>
    </location>
</feature>
<dbReference type="InterPro" id="IPR044730">
    <property type="entry name" value="RNase_H-like_dom_plant"/>
</dbReference>
<dbReference type="InterPro" id="IPR002156">
    <property type="entry name" value="RNaseH_domain"/>
</dbReference>
<reference evidence="2" key="2">
    <citation type="submission" date="2022-01" db="EMBL/GenBank/DDBJ databases">
        <authorList>
            <person name="Yamashiro T."/>
            <person name="Shiraishi A."/>
            <person name="Satake H."/>
            <person name="Nakayama K."/>
        </authorList>
    </citation>
    <scope>NUCLEOTIDE SEQUENCE</scope>
</reference>
<feature type="domain" description="RNase H type-1" evidence="1">
    <location>
        <begin position="15"/>
        <end position="109"/>
    </location>
</feature>
<dbReference type="Proteomes" id="UP001151760">
    <property type="component" value="Unassembled WGS sequence"/>
</dbReference>
<dbReference type="GO" id="GO:0003964">
    <property type="term" value="F:RNA-directed DNA polymerase activity"/>
    <property type="evidence" value="ECO:0007669"/>
    <property type="project" value="UniProtKB-KW"/>
</dbReference>
<dbReference type="SUPFAM" id="SSF53098">
    <property type="entry name" value="Ribonuclease H-like"/>
    <property type="match status" value="1"/>
</dbReference>